<dbReference type="Gene3D" id="3.10.180.10">
    <property type="entry name" value="2,3-Dihydroxybiphenyl 1,2-Dioxygenase, domain 1"/>
    <property type="match status" value="2"/>
</dbReference>
<reference evidence="2" key="1">
    <citation type="submission" date="2019-03" db="EMBL/GenBank/DDBJ databases">
        <title>Lake Tanganyika Metagenome-Assembled Genomes (MAGs).</title>
        <authorList>
            <person name="Tran P."/>
        </authorList>
    </citation>
    <scope>NUCLEOTIDE SEQUENCE</scope>
    <source>
        <strain evidence="2">K_DeepCast_65m_m2_066</strain>
    </source>
</reference>
<feature type="domain" description="VOC" evidence="1">
    <location>
        <begin position="6"/>
        <end position="142"/>
    </location>
</feature>
<evidence type="ECO:0000259" key="1">
    <source>
        <dbReference type="PROSITE" id="PS51819"/>
    </source>
</evidence>
<dbReference type="SUPFAM" id="SSF54593">
    <property type="entry name" value="Glyoxalase/Bleomycin resistance protein/Dihydroxybiphenyl dioxygenase"/>
    <property type="match status" value="2"/>
</dbReference>
<protein>
    <recommendedName>
        <fullName evidence="1">VOC domain-containing protein</fullName>
    </recommendedName>
</protein>
<dbReference type="PROSITE" id="PS51819">
    <property type="entry name" value="VOC"/>
    <property type="match status" value="1"/>
</dbReference>
<dbReference type="InterPro" id="IPR025870">
    <property type="entry name" value="Glyoxalase-like_dom"/>
</dbReference>
<comment type="caution">
    <text evidence="2">The sequence shown here is derived from an EMBL/GenBank/DDBJ whole genome shotgun (WGS) entry which is preliminary data.</text>
</comment>
<dbReference type="PANTHER" id="PTHR40265:SF1">
    <property type="entry name" value="GLYOXALASE-LIKE DOMAIN-CONTAINING PROTEIN"/>
    <property type="match status" value="1"/>
</dbReference>
<dbReference type="AlphaFoldDB" id="A0A938B2E8"/>
<accession>A0A938B2E8</accession>
<dbReference type="Pfam" id="PF13468">
    <property type="entry name" value="Glyoxalase_3"/>
    <property type="match status" value="1"/>
</dbReference>
<sequence length="293" mass="31663">MMMLTRIDHVMICVSDLQQGMDAYTRLGFHIVPGGVHPGQGTHNAIAFHAEDYLELMSVRDREEYRTSHPSGGLLTFLAQGGGLRYIALQSNDLPADVAQMRQRGVEVSEPMPGSRETPSGQVLRWQSATLGSRNPLPVFFIEHLTPLYARRGQPWPAALPPNGALRIDRVYITVAAVAPEAEMYSRVLGLPVPQIRRGTVINADMAVFDLGPTGLTIAQPAAPGPAAEALAQRGPGPFQVLYRTQSMDAAARWMVDHGVPPPARGVRNTGEQAILVHPDHACGVYIGFVGPA</sequence>
<gene>
    <name evidence="2" type="ORF">FJZ47_09055</name>
</gene>
<dbReference type="Proteomes" id="UP000712673">
    <property type="component" value="Unassembled WGS sequence"/>
</dbReference>
<dbReference type="EMBL" id="VGLS01000227">
    <property type="protein sequence ID" value="MBM3223934.1"/>
    <property type="molecule type" value="Genomic_DNA"/>
</dbReference>
<proteinExistence type="predicted"/>
<dbReference type="InterPro" id="IPR029068">
    <property type="entry name" value="Glyas_Bleomycin-R_OHBP_Dase"/>
</dbReference>
<dbReference type="InterPro" id="IPR037523">
    <property type="entry name" value="VOC_core"/>
</dbReference>
<name>A0A938B2E8_UNCTE</name>
<organism evidence="2 3">
    <name type="scientific">Tectimicrobiota bacterium</name>
    <dbReference type="NCBI Taxonomy" id="2528274"/>
    <lineage>
        <taxon>Bacteria</taxon>
        <taxon>Pseudomonadati</taxon>
        <taxon>Nitrospinota/Tectimicrobiota group</taxon>
        <taxon>Candidatus Tectimicrobiota</taxon>
    </lineage>
</organism>
<dbReference type="PANTHER" id="PTHR40265">
    <property type="entry name" value="BLL2707 PROTEIN"/>
    <property type="match status" value="1"/>
</dbReference>
<evidence type="ECO:0000313" key="3">
    <source>
        <dbReference type="Proteomes" id="UP000712673"/>
    </source>
</evidence>
<evidence type="ECO:0000313" key="2">
    <source>
        <dbReference type="EMBL" id="MBM3223934.1"/>
    </source>
</evidence>